<evidence type="ECO:0000259" key="1">
    <source>
        <dbReference type="Pfam" id="PF12319"/>
    </source>
</evidence>
<protein>
    <recommendedName>
        <fullName evidence="1">Tryptophan/threonine-rich plasmodium antigen C-terminal domain-containing protein</fullName>
    </recommendedName>
</protein>
<reference evidence="2 3" key="1">
    <citation type="submission" date="2011-08" db="EMBL/GenBank/DDBJ databases">
        <title>The Genome Sequence of Plasmodium vivax India VII.</title>
        <authorList>
            <consortium name="The Broad Institute Genome Sequencing Platform"/>
            <consortium name="The Broad Institute Genome Sequencing Center for Infectious Disease"/>
            <person name="Neafsey D."/>
            <person name="Carlton J."/>
            <person name="Barnwell J."/>
            <person name="Collins W."/>
            <person name="Escalante A."/>
            <person name="Mullikin J."/>
            <person name="Saul A."/>
            <person name="Guigo R."/>
            <person name="Camara F."/>
            <person name="Young S.K."/>
            <person name="Zeng Q."/>
            <person name="Gargeya S."/>
            <person name="Fitzgerald M."/>
            <person name="Haas B."/>
            <person name="Abouelleil A."/>
            <person name="Alvarado L."/>
            <person name="Arachchi H.M."/>
            <person name="Berlin A."/>
            <person name="Brown A."/>
            <person name="Chapman S.B."/>
            <person name="Chen Z."/>
            <person name="Dunbar C."/>
            <person name="Freedman E."/>
            <person name="Gearin G."/>
            <person name="Gellesch M."/>
            <person name="Goldberg J."/>
            <person name="Griggs A."/>
            <person name="Gujja S."/>
            <person name="Heiman D."/>
            <person name="Howarth C."/>
            <person name="Larson L."/>
            <person name="Lui A."/>
            <person name="MacDonald P.J.P."/>
            <person name="Montmayeur A."/>
            <person name="Murphy C."/>
            <person name="Neiman D."/>
            <person name="Pearson M."/>
            <person name="Priest M."/>
            <person name="Roberts A."/>
            <person name="Saif S."/>
            <person name="Shea T."/>
            <person name="Shenoy N."/>
            <person name="Sisk P."/>
            <person name="Stolte C."/>
            <person name="Sykes S."/>
            <person name="Wortman J."/>
            <person name="Nusbaum C."/>
            <person name="Birren B."/>
        </authorList>
    </citation>
    <scope>NUCLEOTIDE SEQUENCE [LARGE SCALE GENOMIC DNA]</scope>
    <source>
        <strain evidence="2 3">India VII</strain>
    </source>
</reference>
<sequence length="256" mass="33291">MRGIEDMSDFDIEKWARLLEDDWNSFVEFKTQEMEKLEREYRHEWNIWLRRFEPEWMDFKGFMVNKKRIWIQKKEYEWNKWVKTMENKWRDEIEKMNKNNYPNDNGNDNHNDVNSQIKNMMINDLKKWINTNESNLYRWILRDWDIWKKNRLEEWTKSDWKVKENKYWTEWEKKDPWKEYLYIIKMTKWLKWRERLKRERRHWIELTEKIENMYIIQNHMDWEKWKNDKITWFKEWMRYFIEECMTEESRNLYLDQ</sequence>
<gene>
    <name evidence="2" type="ORF">PVIIG_05158</name>
</gene>
<dbReference type="InterPro" id="IPR022089">
    <property type="entry name" value="Plasmodium-antigen_C"/>
</dbReference>
<evidence type="ECO:0000313" key="3">
    <source>
        <dbReference type="Proteomes" id="UP000053562"/>
    </source>
</evidence>
<dbReference type="Proteomes" id="UP000053562">
    <property type="component" value="Unassembled WGS sequence"/>
</dbReference>
<feature type="domain" description="Tryptophan/threonine-rich plasmodium antigen C-terminal" evidence="1">
    <location>
        <begin position="44"/>
        <end position="252"/>
    </location>
</feature>
<dbReference type="Pfam" id="PF12319">
    <property type="entry name" value="TryThrA_C"/>
    <property type="match status" value="1"/>
</dbReference>
<organism evidence="2 3">
    <name type="scientific">Plasmodium vivax India VII</name>
    <dbReference type="NCBI Taxonomy" id="1077284"/>
    <lineage>
        <taxon>Eukaryota</taxon>
        <taxon>Sar</taxon>
        <taxon>Alveolata</taxon>
        <taxon>Apicomplexa</taxon>
        <taxon>Aconoidasida</taxon>
        <taxon>Haemosporida</taxon>
        <taxon>Plasmodiidae</taxon>
        <taxon>Plasmodium</taxon>
        <taxon>Plasmodium (Plasmodium)</taxon>
    </lineage>
</organism>
<dbReference type="AlphaFoldDB" id="A0A0J9S1Q0"/>
<evidence type="ECO:0000313" key="2">
    <source>
        <dbReference type="EMBL" id="KMZ76671.1"/>
    </source>
</evidence>
<name>A0A0J9S1Q0_PLAVI</name>
<proteinExistence type="predicted"/>
<dbReference type="EMBL" id="KQ234650">
    <property type="protein sequence ID" value="KMZ76671.1"/>
    <property type="molecule type" value="Genomic_DNA"/>
</dbReference>
<accession>A0A0J9S1Q0</accession>